<dbReference type="EMBL" id="CP029145">
    <property type="protein sequence ID" value="AWM35112.1"/>
    <property type="molecule type" value="Genomic_DNA"/>
</dbReference>
<evidence type="ECO:0000313" key="3">
    <source>
        <dbReference type="EMBL" id="AWM35112.1"/>
    </source>
</evidence>
<accession>A0A2Z3GSQ9</accession>
<dbReference type="Proteomes" id="UP000245999">
    <property type="component" value="Chromosome"/>
</dbReference>
<feature type="chain" id="PRO_5016410579" description="DUF4890 domain-containing protein" evidence="2">
    <location>
        <begin position="21"/>
        <end position="146"/>
    </location>
</feature>
<protein>
    <recommendedName>
        <fullName evidence="5">DUF4890 domain-containing protein</fullName>
    </recommendedName>
</protein>
<reference evidence="4" key="1">
    <citation type="submission" date="2018-04" db="EMBL/GenBank/DDBJ databases">
        <title>Complete genome of Antarctic heterotrophic bacterium Hymenobacter nivis.</title>
        <authorList>
            <person name="Terashima M."/>
        </authorList>
    </citation>
    <scope>NUCLEOTIDE SEQUENCE [LARGE SCALE GENOMIC DNA]</scope>
    <source>
        <strain evidence="4">NBRC 111535</strain>
    </source>
</reference>
<evidence type="ECO:0000313" key="4">
    <source>
        <dbReference type="Proteomes" id="UP000245999"/>
    </source>
</evidence>
<sequence>MNKSLALYVALALATTGAFAQTAPPAAAPAPPMARKGPHKMKSPEQMAARRSQKMAQQLSLSPDQQSRLQAALLAERQGMTAATGPPPADRKALHQAMQANHAQYEAQVQAILTPAQFTQYTAMQQQKHTKAKARRQQRTSLAPNN</sequence>
<evidence type="ECO:0000256" key="1">
    <source>
        <dbReference type="SAM" id="MobiDB-lite"/>
    </source>
</evidence>
<dbReference type="AlphaFoldDB" id="A0A2Z3GSQ9"/>
<organism evidence="3 4">
    <name type="scientific">Hymenobacter nivis</name>
    <dbReference type="NCBI Taxonomy" id="1850093"/>
    <lineage>
        <taxon>Bacteria</taxon>
        <taxon>Pseudomonadati</taxon>
        <taxon>Bacteroidota</taxon>
        <taxon>Cytophagia</taxon>
        <taxon>Cytophagales</taxon>
        <taxon>Hymenobacteraceae</taxon>
        <taxon>Hymenobacter</taxon>
    </lineage>
</organism>
<evidence type="ECO:0008006" key="5">
    <source>
        <dbReference type="Google" id="ProtNLM"/>
    </source>
</evidence>
<feature type="signal peptide" evidence="2">
    <location>
        <begin position="1"/>
        <end position="20"/>
    </location>
</feature>
<feature type="compositionally biased region" description="Polar residues" evidence="1">
    <location>
        <begin position="54"/>
        <end position="66"/>
    </location>
</feature>
<evidence type="ECO:0000256" key="2">
    <source>
        <dbReference type="SAM" id="SignalP"/>
    </source>
</evidence>
<feature type="compositionally biased region" description="Basic residues" evidence="1">
    <location>
        <begin position="128"/>
        <end position="138"/>
    </location>
</feature>
<keyword evidence="2" id="KW-0732">Signal</keyword>
<keyword evidence="4" id="KW-1185">Reference proteome</keyword>
<name>A0A2Z3GSQ9_9BACT</name>
<dbReference type="OrthoDB" id="853708at2"/>
<dbReference type="RefSeq" id="WP_109658130.1">
    <property type="nucleotide sequence ID" value="NZ_CP029145.1"/>
</dbReference>
<dbReference type="KEGG" id="hnv:DDQ68_21490"/>
<feature type="region of interest" description="Disordered" evidence="1">
    <location>
        <begin position="124"/>
        <end position="146"/>
    </location>
</feature>
<proteinExistence type="predicted"/>
<feature type="region of interest" description="Disordered" evidence="1">
    <location>
        <begin position="22"/>
        <end position="66"/>
    </location>
</feature>
<gene>
    <name evidence="3" type="ORF">DDQ68_21490</name>
</gene>